<reference evidence="1" key="1">
    <citation type="journal article" date="2021" name="New Phytol.">
        <title>Evolutionary innovations through gain and loss of genes in the ectomycorrhizal Boletales.</title>
        <authorList>
            <person name="Wu G."/>
            <person name="Miyauchi S."/>
            <person name="Morin E."/>
            <person name="Kuo A."/>
            <person name="Drula E."/>
            <person name="Varga T."/>
            <person name="Kohler A."/>
            <person name="Feng B."/>
            <person name="Cao Y."/>
            <person name="Lipzen A."/>
            <person name="Daum C."/>
            <person name="Hundley H."/>
            <person name="Pangilinan J."/>
            <person name="Johnson J."/>
            <person name="Barry K."/>
            <person name="LaButti K."/>
            <person name="Ng V."/>
            <person name="Ahrendt S."/>
            <person name="Min B."/>
            <person name="Choi I.G."/>
            <person name="Park H."/>
            <person name="Plett J.M."/>
            <person name="Magnuson J."/>
            <person name="Spatafora J.W."/>
            <person name="Nagy L.G."/>
            <person name="Henrissat B."/>
            <person name="Grigoriev I.V."/>
            <person name="Yang Z.L."/>
            <person name="Xu J."/>
            <person name="Martin F.M."/>
        </authorList>
    </citation>
    <scope>NUCLEOTIDE SEQUENCE</scope>
    <source>
        <strain evidence="1">KUC20120723A-06</strain>
    </source>
</reference>
<keyword evidence="2" id="KW-1185">Reference proteome</keyword>
<protein>
    <submittedName>
        <fullName evidence="1">Sirtuin</fullName>
    </submittedName>
</protein>
<dbReference type="Proteomes" id="UP000790709">
    <property type="component" value="Unassembled WGS sequence"/>
</dbReference>
<organism evidence="1 2">
    <name type="scientific">Leucogyrophana mollusca</name>
    <dbReference type="NCBI Taxonomy" id="85980"/>
    <lineage>
        <taxon>Eukaryota</taxon>
        <taxon>Fungi</taxon>
        <taxon>Dikarya</taxon>
        <taxon>Basidiomycota</taxon>
        <taxon>Agaricomycotina</taxon>
        <taxon>Agaricomycetes</taxon>
        <taxon>Agaricomycetidae</taxon>
        <taxon>Boletales</taxon>
        <taxon>Boletales incertae sedis</taxon>
        <taxon>Leucogyrophana</taxon>
    </lineage>
</organism>
<comment type="caution">
    <text evidence="1">The sequence shown here is derived from an EMBL/GenBank/DDBJ whole genome shotgun (WGS) entry which is preliminary data.</text>
</comment>
<evidence type="ECO:0000313" key="1">
    <source>
        <dbReference type="EMBL" id="KAH7921896.1"/>
    </source>
</evidence>
<accession>A0ACB8B844</accession>
<evidence type="ECO:0000313" key="2">
    <source>
        <dbReference type="Proteomes" id="UP000790709"/>
    </source>
</evidence>
<gene>
    <name evidence="1" type="ORF">BV22DRAFT_1095570</name>
</gene>
<proteinExistence type="predicted"/>
<sequence>MAPSSDPQAFRAAIKSAKTVIILAGAGLSAGSGIPTYRGADGLWIKQDPKKLATPEGFKADASAIWQFYHSRRDTCLQAQPNAAHTFLASLSIPSVCERLLPSLSDNEKPPLFITQNFDSLSTRALEALHEEGKLSDEEIKIAKERLIEMHGSVFRTICTDCKHVKFTYDTPLCPALASTEEEGGDVEDVKKIPLAELPRCGGTSWNGRSNRYGSCGGLLRPGVVWFGEVPEGLGEIARKLNWAELLIVVGTSSLVHPAASFQKTVRDRRGKVAVFNLNRSEGDDLADFLFLGPCEETLVDIFQAEVGVSSNVH</sequence>
<dbReference type="EMBL" id="MU266506">
    <property type="protein sequence ID" value="KAH7921896.1"/>
    <property type="molecule type" value="Genomic_DNA"/>
</dbReference>
<name>A0ACB8B844_9AGAM</name>